<dbReference type="GO" id="GO:0005737">
    <property type="term" value="C:cytoplasm"/>
    <property type="evidence" value="ECO:0007669"/>
    <property type="project" value="UniProtKB-SubCell"/>
</dbReference>
<dbReference type="SUPFAM" id="SSF52096">
    <property type="entry name" value="ClpP/crotonase"/>
    <property type="match status" value="1"/>
</dbReference>
<protein>
    <submittedName>
        <fullName evidence="11">PDZ domain-containing protein</fullName>
    </submittedName>
</protein>
<dbReference type="PIRSF" id="PIRSF036421">
    <property type="entry name" value="Tricorn_protease"/>
    <property type="match status" value="1"/>
</dbReference>
<dbReference type="GO" id="GO:0008236">
    <property type="term" value="F:serine-type peptidase activity"/>
    <property type="evidence" value="ECO:0007669"/>
    <property type="project" value="UniProtKB-KW"/>
</dbReference>
<feature type="non-terminal residue" evidence="11">
    <location>
        <position position="1"/>
    </location>
</feature>
<feature type="domain" description="Tail specific protease" evidence="10">
    <location>
        <begin position="765"/>
        <end position="968"/>
    </location>
</feature>
<reference evidence="11 12" key="1">
    <citation type="submission" date="2020-08" db="EMBL/GenBank/DDBJ databases">
        <title>Acidobacteriota in marine sediments use diverse sulfur dissimilation pathways.</title>
        <authorList>
            <person name="Wasmund K."/>
        </authorList>
    </citation>
    <scope>NUCLEOTIDE SEQUENCE [LARGE SCALE GENOMIC DNA]</scope>
    <source>
        <strain evidence="11">MAG AM4</strain>
    </source>
</reference>
<evidence type="ECO:0000256" key="6">
    <source>
        <dbReference type="ARBA" id="ARBA00022825"/>
    </source>
</evidence>
<keyword evidence="6" id="KW-0720">Serine protease</keyword>
<dbReference type="InterPro" id="IPR029045">
    <property type="entry name" value="ClpP/crotonase-like_dom_sf"/>
</dbReference>
<dbReference type="Proteomes" id="UP000648239">
    <property type="component" value="Unassembled WGS sequence"/>
</dbReference>
<name>A0A8J6Y399_9BACT</name>
<feature type="active site" description="Charge relay system" evidence="7">
    <location>
        <position position="677"/>
    </location>
</feature>
<dbReference type="InterPro" id="IPR012393">
    <property type="entry name" value="Tricorn_protease"/>
</dbReference>
<dbReference type="InterPro" id="IPR028204">
    <property type="entry name" value="Tricorn_C1"/>
</dbReference>
<dbReference type="PANTHER" id="PTHR43253:SF1">
    <property type="entry name" value="TRICORN PROTEASE HOMOLOG 2-RELATED"/>
    <property type="match status" value="1"/>
</dbReference>
<organism evidence="11 12">
    <name type="scientific">Candidatus Polarisedimenticola svalbardensis</name>
    <dbReference type="NCBI Taxonomy" id="2886004"/>
    <lineage>
        <taxon>Bacteria</taxon>
        <taxon>Pseudomonadati</taxon>
        <taxon>Acidobacteriota</taxon>
        <taxon>Candidatus Polarisedimenticolia</taxon>
        <taxon>Candidatus Polarisedimenticolales</taxon>
        <taxon>Candidatus Polarisedimenticolaceae</taxon>
        <taxon>Candidatus Polarisedimenticola</taxon>
    </lineage>
</organism>
<evidence type="ECO:0000313" key="12">
    <source>
        <dbReference type="Proteomes" id="UP000648239"/>
    </source>
</evidence>
<feature type="active site" description="Charge relay system" evidence="7">
    <location>
        <position position="957"/>
    </location>
</feature>
<sequence length="1017" mass="114003">GTTIAFTASYEGPREVYTVPLPGGPPVRRTWHGGNSEVVGWKADGVLAYATQKYATLPGWHLVTLDLASGAESRVPLFDAADGSWNDNGDTVFFTRFRFQGSHTKRYKGGTAQSIWKFTEGQDEAEPLTAAYAGTDHRPMWWSGRVWFRSDRDGTMNLWSMSEDGDDLKQHTEHEGLDVKDPSLGSGRIVYQVGADLWLYDIAADNTRMLDIDLPSDFDQMRERWITEPMDWMTSSRLSADGEKLVLTARGQVFVAPVEGGRLVEVTRRNGVRYRQGRMLPDGKTILTLSDESGEVEWWTFPADGTGDGKQLTADACTLRNDGVVSPDGKTVATWNHNQELWLYSLENGEGRKIDFSPQWGFITPRWSPDSRWLTYSMGAGNGLNRLWLYDTKNDEKIALTTDRYDSYNAAFSPDGKSVYLLSDRHMKSIVGAPWGSRQPEPFFDNQTGIYRIPLQAVDRSPFQADDELYEPKKEEENGEEKKEGNGKKKSKVDDEGVKVTVQKDGLPARIQPLPVPPGNYGSLTVSDERLFWMQYEAGGNSGDLMALTIGNDDPKPVQIADGLRSYQLSADGKKLMLRKENGFHVIDASAGKGADLSESGVDLSRWGFPVNPQEEWLQMFLESWRLERDHFYDPNMHGVDWLAMLHKYLPMIDRVRSRGDLTDLQGQLAGELSALHTFVRSRDNRSGDDNIRPASLGAELLRDEAAGGYRVGHIYRTDPDLPDELSPLLQPGVNVKEGDLITRVNGTDVLSVPDIATLLRNQAGRQVRLSLKDRETMVTPVSGGRDSEMRYDEWEYTRRQAVDKKGDGRLGYVHLRAMGGDNMTEWYREFYPVIDRQGLIVDARHNRGGNIDSWILSRLMRKVWVYWQPRVGGGTSWRNMQSTFNGHVVLLVDAHTASDGELFAEGFRRLGIGKTIGVRTWGGEVWLNASNTLVDNGIMTASEFGVYGPEGEWLIEGHGFEPDITVDNLPHATFNGHDAQLEAAIEHLKKLIEVDPRPVPVAPAYPDKSFRPASQQ</sequence>
<comment type="subcellular location">
    <subcellularLocation>
        <location evidence="1">Cytoplasm</location>
    </subcellularLocation>
</comment>
<dbReference type="Gene3D" id="3.90.226.10">
    <property type="entry name" value="2-enoyl-CoA Hydratase, Chain A, domain 1"/>
    <property type="match status" value="1"/>
</dbReference>
<dbReference type="Pfam" id="PF14684">
    <property type="entry name" value="Tricorn_C1"/>
    <property type="match status" value="1"/>
</dbReference>
<evidence type="ECO:0000256" key="7">
    <source>
        <dbReference type="PIRSR" id="PIRSR036421-1"/>
    </source>
</evidence>
<dbReference type="Gene3D" id="2.120.10.60">
    <property type="entry name" value="Tricorn protease N-terminal domain"/>
    <property type="match status" value="1"/>
</dbReference>
<dbReference type="Pfam" id="PF26550">
    <property type="entry name" value="Tricorn_2nd"/>
    <property type="match status" value="1"/>
</dbReference>
<dbReference type="AlphaFoldDB" id="A0A8J6Y399"/>
<evidence type="ECO:0000256" key="4">
    <source>
        <dbReference type="ARBA" id="ARBA00022670"/>
    </source>
</evidence>
<keyword evidence="5" id="KW-0378">Hydrolase</keyword>
<dbReference type="Pfam" id="PF03572">
    <property type="entry name" value="Peptidase_S41"/>
    <property type="match status" value="1"/>
</dbReference>
<feature type="site" description="Transition state stabilizer; via amide nitrogen" evidence="8">
    <location>
        <position position="900"/>
    </location>
</feature>
<evidence type="ECO:0000259" key="10">
    <source>
        <dbReference type="SMART" id="SM00245"/>
    </source>
</evidence>
<dbReference type="InterPro" id="IPR015943">
    <property type="entry name" value="WD40/YVTN_repeat-like_dom_sf"/>
</dbReference>
<evidence type="ECO:0000256" key="1">
    <source>
        <dbReference type="ARBA" id="ARBA00004496"/>
    </source>
</evidence>
<dbReference type="Gene3D" id="2.130.10.10">
    <property type="entry name" value="YVTN repeat-like/Quinoprotein amine dehydrogenase"/>
    <property type="match status" value="1"/>
</dbReference>
<feature type="compositionally biased region" description="Basic and acidic residues" evidence="9">
    <location>
        <begin position="470"/>
        <end position="497"/>
    </location>
</feature>
<dbReference type="CDD" id="cd07562">
    <property type="entry name" value="Peptidase_S41_TRI"/>
    <property type="match status" value="1"/>
</dbReference>
<dbReference type="SUPFAM" id="SSF69304">
    <property type="entry name" value="Tricorn protease N-terminal domain"/>
    <property type="match status" value="1"/>
</dbReference>
<evidence type="ECO:0000313" key="11">
    <source>
        <dbReference type="EMBL" id="MBD3869587.1"/>
    </source>
</evidence>
<dbReference type="InterPro" id="IPR036034">
    <property type="entry name" value="PDZ_sf"/>
</dbReference>
<proteinExistence type="inferred from homology"/>
<evidence type="ECO:0000256" key="9">
    <source>
        <dbReference type="SAM" id="MobiDB-lite"/>
    </source>
</evidence>
<dbReference type="EMBL" id="JACXWD010000120">
    <property type="protein sequence ID" value="MBD3869587.1"/>
    <property type="molecule type" value="Genomic_DNA"/>
</dbReference>
<feature type="active site" description="Nucleophile" evidence="7">
    <location>
        <position position="899"/>
    </location>
</feature>
<keyword evidence="3" id="KW-0963">Cytoplasm</keyword>
<dbReference type="GO" id="GO:0006508">
    <property type="term" value="P:proteolysis"/>
    <property type="evidence" value="ECO:0007669"/>
    <property type="project" value="UniProtKB-KW"/>
</dbReference>
<accession>A0A8J6Y399</accession>
<dbReference type="PANTHER" id="PTHR43253">
    <property type="entry name" value="TRICORN PROTEASE HOMOLOG 2-RELATED"/>
    <property type="match status" value="1"/>
</dbReference>
<gene>
    <name evidence="11" type="ORF">IFK94_15815</name>
</gene>
<feature type="region of interest" description="Disordered" evidence="9">
    <location>
        <begin position="462"/>
        <end position="497"/>
    </location>
</feature>
<dbReference type="SMART" id="SM00245">
    <property type="entry name" value="TSPc"/>
    <property type="match status" value="1"/>
</dbReference>
<evidence type="ECO:0000256" key="2">
    <source>
        <dbReference type="ARBA" id="ARBA00008524"/>
    </source>
</evidence>
<dbReference type="InterPro" id="IPR005151">
    <property type="entry name" value="Tail-specific_protease"/>
</dbReference>
<dbReference type="Pfam" id="PF26549">
    <property type="entry name" value="Tricorn_N"/>
    <property type="match status" value="1"/>
</dbReference>
<dbReference type="Gene3D" id="3.30.750.44">
    <property type="match status" value="1"/>
</dbReference>
<dbReference type="InterPro" id="IPR029414">
    <property type="entry name" value="Tricorn_PDZ"/>
</dbReference>
<keyword evidence="4" id="KW-0645">Protease</keyword>
<dbReference type="SUPFAM" id="SSF50156">
    <property type="entry name" value="PDZ domain-like"/>
    <property type="match status" value="1"/>
</dbReference>
<evidence type="ECO:0000256" key="8">
    <source>
        <dbReference type="PIRSR" id="PIRSR036421-3"/>
    </source>
</evidence>
<evidence type="ECO:0000256" key="3">
    <source>
        <dbReference type="ARBA" id="ARBA00022490"/>
    </source>
</evidence>
<evidence type="ECO:0000256" key="5">
    <source>
        <dbReference type="ARBA" id="ARBA00022801"/>
    </source>
</evidence>
<dbReference type="SUPFAM" id="SSF82171">
    <property type="entry name" value="DPP6 N-terminal domain-like"/>
    <property type="match status" value="1"/>
</dbReference>
<dbReference type="Pfam" id="PF14685">
    <property type="entry name" value="PDZ_Tricorn"/>
    <property type="match status" value="1"/>
</dbReference>
<comment type="caution">
    <text evidence="11">The sequence shown here is derived from an EMBL/GenBank/DDBJ whole genome shotgun (WGS) entry which is preliminary data.</text>
</comment>
<comment type="similarity">
    <text evidence="2">Belongs to the peptidase S41B family.</text>
</comment>
<dbReference type="Gene3D" id="2.30.42.10">
    <property type="match status" value="1"/>
</dbReference>